<feature type="domain" description="T6SS Phospholipase effector Tle1-like catalytic" evidence="1">
    <location>
        <begin position="89"/>
        <end position="220"/>
    </location>
</feature>
<protein>
    <recommendedName>
        <fullName evidence="1">T6SS Phospholipase effector Tle1-like catalytic domain-containing protein</fullName>
    </recommendedName>
</protein>
<name>A0AAD2HWJ4_9AGAR</name>
<accession>A0AAD2HWJ4</accession>
<evidence type="ECO:0000259" key="1">
    <source>
        <dbReference type="Pfam" id="PF09994"/>
    </source>
</evidence>
<organism evidence="2 3">
    <name type="scientific">Mycena citricolor</name>
    <dbReference type="NCBI Taxonomy" id="2018698"/>
    <lineage>
        <taxon>Eukaryota</taxon>
        <taxon>Fungi</taxon>
        <taxon>Dikarya</taxon>
        <taxon>Basidiomycota</taxon>
        <taxon>Agaricomycotina</taxon>
        <taxon>Agaricomycetes</taxon>
        <taxon>Agaricomycetidae</taxon>
        <taxon>Agaricales</taxon>
        <taxon>Marasmiineae</taxon>
        <taxon>Mycenaceae</taxon>
        <taxon>Mycena</taxon>
    </lineage>
</organism>
<keyword evidence="3" id="KW-1185">Reference proteome</keyword>
<proteinExistence type="predicted"/>
<reference evidence="2" key="1">
    <citation type="submission" date="2023-11" db="EMBL/GenBank/DDBJ databases">
        <authorList>
            <person name="De Vega J J."/>
            <person name="De Vega J J."/>
        </authorList>
    </citation>
    <scope>NUCLEOTIDE SEQUENCE</scope>
</reference>
<dbReference type="AlphaFoldDB" id="A0AAD2HWJ4"/>
<gene>
    <name evidence="2" type="ORF">MYCIT1_LOCUS34216</name>
</gene>
<dbReference type="Proteomes" id="UP001295794">
    <property type="component" value="Unassembled WGS sequence"/>
</dbReference>
<sequence>MHEWAEHECAWGSSSQVRFSRSALPPAVRRLNKSRRGCFGRLCACLTYTQHILRRSHGADRAPSTPNDRLPVTGSIQMHWRLGHRELCWSHSPQYRLPITASNAIFCTFRHSVSLNECRAKFKPNLWNRPNDRERLLSITDQQIQRHHHHHDRGGNYAHVNGRRMRAQKRIEQHYSQDRTKETDIDEVWFAGCDCGASLPRVTLTQRSDHSVFLVQTHVGGGSVDNKTTTIPARIPLLELRTNAGRACSAWRSRGEGEVRDCQHRCQHGDWPFLQLVISAPDPHRGRAFRGVPRASCSNAVHFPSSEATPTTPESSSCGFNLTFVA</sequence>
<comment type="caution">
    <text evidence="2">The sequence shown here is derived from an EMBL/GenBank/DDBJ whole genome shotgun (WGS) entry which is preliminary data.</text>
</comment>
<evidence type="ECO:0000313" key="2">
    <source>
        <dbReference type="EMBL" id="CAK5282455.1"/>
    </source>
</evidence>
<dbReference type="EMBL" id="CAVNYO010000455">
    <property type="protein sequence ID" value="CAK5282455.1"/>
    <property type="molecule type" value="Genomic_DNA"/>
</dbReference>
<dbReference type="Pfam" id="PF09994">
    <property type="entry name" value="T6SS_Tle1-like_cat"/>
    <property type="match status" value="1"/>
</dbReference>
<dbReference type="InterPro" id="IPR018712">
    <property type="entry name" value="Tle1-like_cat"/>
</dbReference>
<evidence type="ECO:0000313" key="3">
    <source>
        <dbReference type="Proteomes" id="UP001295794"/>
    </source>
</evidence>